<dbReference type="RefSeq" id="WP_048195644.1">
    <property type="nucleotide sequence ID" value="NZ_CBTY010000008.1"/>
</dbReference>
<evidence type="ECO:0000313" key="2">
    <source>
        <dbReference type="Proteomes" id="UP000018159"/>
    </source>
</evidence>
<organism evidence="1 2">
    <name type="scientific">Candidatus Nitrosotenuis uzonensis</name>
    <dbReference type="NCBI Taxonomy" id="1407055"/>
    <lineage>
        <taxon>Archaea</taxon>
        <taxon>Nitrososphaerota</taxon>
        <taxon>Candidatus Nitrosotenuis</taxon>
    </lineage>
</organism>
<sequence>MKNKIMLSSLIGAVAIASIALIVSMSETKEITAADAPKGNEQYLFGESTYPVVTFKFRDATVKHDFQIISQTSGFNSGARGSTPEFTLQKVIGNTPYLHQAVDQTHQYTTRSLQDYPYKEFDVVVDIVQSGKTLRTFEYQRCGISNYKVNTEFDKAESFTGKDGFAVLEQYTFTCAGYMPKNPTYDEMMKPKSPF</sequence>
<keyword evidence="2" id="KW-1185">Reference proteome</keyword>
<proteinExistence type="predicted"/>
<name>V6ASR6_9ARCH</name>
<dbReference type="AlphaFoldDB" id="V6ASR6"/>
<comment type="caution">
    <text evidence="1">The sequence shown here is derived from an EMBL/GenBank/DDBJ whole genome shotgun (WGS) entry which is preliminary data.</text>
</comment>
<dbReference type="STRING" id="1407055.NITUZ_30354"/>
<reference evidence="1 2" key="1">
    <citation type="journal article" date="2013" name="PLoS ONE">
        <title>Enrichment and Genome Sequence of the Group I.1a Ammonia-Oxidizing Archaeon ?Ca. Nitrosotenuis uzonensis? Representing a Clade Globally.</title>
        <authorList>
            <person name="Lebedeva E.V."/>
            <person name="Hatzenpichler R."/>
            <person name="Pelletier E."/>
            <person name="Schuster N."/>
            <person name="Hauzmayer S."/>
            <person name="Bulaev A."/>
            <person name="Grigor'eva N.V."/>
            <person name="Galushko A."/>
            <person name="Schmid M."/>
            <person name="Palatinszky M."/>
            <person name="Le Paslier D."/>
            <person name="Daims H."/>
            <person name="Wagner M."/>
        </authorList>
    </citation>
    <scope>NUCLEOTIDE SEQUENCE [LARGE SCALE GENOMIC DNA]</scope>
    <source>
        <strain evidence="1 2">N4</strain>
    </source>
</reference>
<protein>
    <submittedName>
        <fullName evidence="1">Uncharacterized protein</fullName>
    </submittedName>
</protein>
<evidence type="ECO:0000313" key="1">
    <source>
        <dbReference type="EMBL" id="CDI05662.1"/>
    </source>
</evidence>
<gene>
    <name evidence="1" type="ORF">NITUZ_30354</name>
</gene>
<dbReference type="OrthoDB" id="1680at2157"/>
<accession>V6ASR6</accession>
<dbReference type="EMBL" id="CBTY010000008">
    <property type="protein sequence ID" value="CDI05662.1"/>
    <property type="molecule type" value="Genomic_DNA"/>
</dbReference>
<dbReference type="Proteomes" id="UP000018159">
    <property type="component" value="Unassembled WGS sequence"/>
</dbReference>